<dbReference type="InterPro" id="IPR050749">
    <property type="entry name" value="Glycosyl_Hydrolase_47"/>
</dbReference>
<organism evidence="12 13">
    <name type="scientific">Circinella minor</name>
    <dbReference type="NCBI Taxonomy" id="1195481"/>
    <lineage>
        <taxon>Eukaryota</taxon>
        <taxon>Fungi</taxon>
        <taxon>Fungi incertae sedis</taxon>
        <taxon>Mucoromycota</taxon>
        <taxon>Mucoromycotina</taxon>
        <taxon>Mucoromycetes</taxon>
        <taxon>Mucorales</taxon>
        <taxon>Lichtheimiaceae</taxon>
        <taxon>Circinella</taxon>
    </lineage>
</organism>
<evidence type="ECO:0000256" key="7">
    <source>
        <dbReference type="ARBA" id="ARBA00022837"/>
    </source>
</evidence>
<dbReference type="Proteomes" id="UP000646827">
    <property type="component" value="Unassembled WGS sequence"/>
</dbReference>
<evidence type="ECO:0000313" key="13">
    <source>
        <dbReference type="Proteomes" id="UP000646827"/>
    </source>
</evidence>
<comment type="cofactor">
    <cofactor evidence="1 11">
        <name>Ca(2+)</name>
        <dbReference type="ChEBI" id="CHEBI:29108"/>
    </cofactor>
</comment>
<dbReference type="AlphaFoldDB" id="A0A8H7SCK6"/>
<evidence type="ECO:0000256" key="6">
    <source>
        <dbReference type="ARBA" id="ARBA00022801"/>
    </source>
</evidence>
<comment type="pathway">
    <text evidence="2">Protein modification; protein glycosylation.</text>
</comment>
<reference evidence="12 13" key="1">
    <citation type="submission" date="2020-12" db="EMBL/GenBank/DDBJ databases">
        <title>Metabolic potential, ecology and presence of endohyphal bacteria is reflected in genomic diversity of Mucoromycotina.</title>
        <authorList>
            <person name="Muszewska A."/>
            <person name="Okrasinska A."/>
            <person name="Steczkiewicz K."/>
            <person name="Drgas O."/>
            <person name="Orlowska M."/>
            <person name="Perlinska-Lenart U."/>
            <person name="Aleksandrzak-Piekarczyk T."/>
            <person name="Szatraj K."/>
            <person name="Zielenkiewicz U."/>
            <person name="Pilsyk S."/>
            <person name="Malc E."/>
            <person name="Mieczkowski P."/>
            <person name="Kruszewska J.S."/>
            <person name="Biernat P."/>
            <person name="Pawlowska J."/>
        </authorList>
    </citation>
    <scope>NUCLEOTIDE SEQUENCE [LARGE SCALE GENOMIC DNA]</scope>
    <source>
        <strain evidence="12 13">CBS 142.35</strain>
    </source>
</reference>
<evidence type="ECO:0000256" key="10">
    <source>
        <dbReference type="ARBA" id="ARBA00048605"/>
    </source>
</evidence>
<dbReference type="GO" id="GO:0005975">
    <property type="term" value="P:carbohydrate metabolic process"/>
    <property type="evidence" value="ECO:0007669"/>
    <property type="project" value="InterPro"/>
</dbReference>
<evidence type="ECO:0000256" key="2">
    <source>
        <dbReference type="ARBA" id="ARBA00004922"/>
    </source>
</evidence>
<keyword evidence="5 11" id="KW-0479">Metal-binding</keyword>
<dbReference type="OrthoDB" id="8118055at2759"/>
<evidence type="ECO:0000256" key="1">
    <source>
        <dbReference type="ARBA" id="ARBA00001913"/>
    </source>
</evidence>
<dbReference type="GO" id="GO:0005783">
    <property type="term" value="C:endoplasmic reticulum"/>
    <property type="evidence" value="ECO:0007669"/>
    <property type="project" value="TreeGrafter"/>
</dbReference>
<evidence type="ECO:0000313" key="12">
    <source>
        <dbReference type="EMBL" id="KAG2225553.1"/>
    </source>
</evidence>
<dbReference type="Pfam" id="PF01532">
    <property type="entry name" value="Glyco_hydro_47"/>
    <property type="match status" value="1"/>
</dbReference>
<evidence type="ECO:0000256" key="3">
    <source>
        <dbReference type="ARBA" id="ARBA00007658"/>
    </source>
</evidence>
<dbReference type="InterPro" id="IPR001382">
    <property type="entry name" value="Glyco_hydro_47"/>
</dbReference>
<keyword evidence="6" id="KW-0378">Hydrolase</keyword>
<evidence type="ECO:0000256" key="9">
    <source>
        <dbReference type="ARBA" id="ARBA00047669"/>
    </source>
</evidence>
<dbReference type="GO" id="GO:0004571">
    <property type="term" value="F:mannosyl-oligosaccharide 1,2-alpha-mannosidase activity"/>
    <property type="evidence" value="ECO:0007669"/>
    <property type="project" value="UniProtKB-EC"/>
</dbReference>
<comment type="catalytic activity">
    <reaction evidence="9">
        <text>N(4)-(alpha-D-Man-(1-&gt;2)-alpha-D-Man-(1-&gt;2)-alpha-D-Man-(1-&gt;3)-[alpha-D-Man-(1-&gt;3)-[alpha-D-Man-(1-&gt;2)-alpha-D-Man-(1-&gt;6)]-alpha-D-Man-(1-&gt;6)]-beta-D-Man-(1-&gt;4)-beta-D-GlcNAc-(1-&gt;4)-beta-D-GlcNAc)-L-asparaginyl-[protein] (N-glucan mannose isomer 8A1,2,3B1,3) + 3 H2O = N(4)-(alpha-D-Man-(1-&gt;3)-[alpha-D-Man-(1-&gt;3)-[alpha-D-Man-(1-&gt;6)]-alpha-D-Man-(1-&gt;6)]-beta-D-Man-(1-&gt;4)-beta-D-GlcNAc-(1-&gt;4)-beta-D-GlcNAc)-L-asparaginyl-[protein] (N-glucan mannose isomer 5A1,2) + 3 beta-D-mannose</text>
        <dbReference type="Rhea" id="RHEA:56028"/>
        <dbReference type="Rhea" id="RHEA-COMP:14358"/>
        <dbReference type="Rhea" id="RHEA-COMP:14367"/>
        <dbReference type="ChEBI" id="CHEBI:15377"/>
        <dbReference type="ChEBI" id="CHEBI:28563"/>
        <dbReference type="ChEBI" id="CHEBI:59087"/>
        <dbReference type="ChEBI" id="CHEBI:60628"/>
        <dbReference type="EC" id="3.2.1.113"/>
    </reaction>
</comment>
<dbReference type="InterPro" id="IPR036026">
    <property type="entry name" value="Seven-hairpin_glycosidases"/>
</dbReference>
<keyword evidence="13" id="KW-1185">Reference proteome</keyword>
<dbReference type="GO" id="GO:0005509">
    <property type="term" value="F:calcium ion binding"/>
    <property type="evidence" value="ECO:0007669"/>
    <property type="project" value="InterPro"/>
</dbReference>
<name>A0A8H7SCK6_9FUNG</name>
<comment type="caution">
    <text evidence="12">The sequence shown here is derived from an EMBL/GenBank/DDBJ whole genome shotgun (WGS) entry which is preliminary data.</text>
</comment>
<keyword evidence="8" id="KW-1015">Disulfide bond</keyword>
<dbReference type="PANTHER" id="PTHR11742">
    <property type="entry name" value="MANNOSYL-OLIGOSACCHARIDE ALPHA-1,2-MANNOSIDASE-RELATED"/>
    <property type="match status" value="1"/>
</dbReference>
<comment type="catalytic activity">
    <reaction evidence="10">
        <text>N(4)-(alpha-D-Man-(1-&gt;2)-alpha-D-Man-(1-&gt;2)-alpha-D-Man-(1-&gt;3)-[alpha-D-Man-(1-&gt;2)-alpha-D-Man-(1-&gt;3)-[alpha-D-Man-(1-&gt;2)-alpha-D-Man-(1-&gt;6)]-alpha-D-Man-(1-&gt;6)]-beta-D-Man-(1-&gt;4)-beta-D-GlcNAc-(1-&gt;4)-beta-D-GlcNAc)-L-asparaginyl-[protein] (N-glucan mannose isomer 9A1,2,3B1,2,3) + 4 H2O = N(4)-(alpha-D-Man-(1-&gt;3)-[alpha-D-Man-(1-&gt;3)-[alpha-D-Man-(1-&gt;6)]-alpha-D-Man-(1-&gt;6)]-beta-D-Man-(1-&gt;4)-beta-D-GlcNAc-(1-&gt;4)-beta-D-GlcNAc)-L-asparaginyl-[protein] (N-glucan mannose isomer 5A1,2) + 4 beta-D-mannose</text>
        <dbReference type="Rhea" id="RHEA:56008"/>
        <dbReference type="Rhea" id="RHEA-COMP:14356"/>
        <dbReference type="Rhea" id="RHEA-COMP:14367"/>
        <dbReference type="ChEBI" id="CHEBI:15377"/>
        <dbReference type="ChEBI" id="CHEBI:28563"/>
        <dbReference type="ChEBI" id="CHEBI:59087"/>
        <dbReference type="ChEBI" id="CHEBI:139493"/>
        <dbReference type="EC" id="3.2.1.113"/>
    </reaction>
</comment>
<gene>
    <name evidence="12" type="ORF">INT45_013664</name>
</gene>
<dbReference type="GO" id="GO:0016020">
    <property type="term" value="C:membrane"/>
    <property type="evidence" value="ECO:0007669"/>
    <property type="project" value="InterPro"/>
</dbReference>
<dbReference type="Gene3D" id="1.50.10.10">
    <property type="match status" value="1"/>
</dbReference>
<evidence type="ECO:0000256" key="8">
    <source>
        <dbReference type="ARBA" id="ARBA00023157"/>
    </source>
</evidence>
<proteinExistence type="inferred from homology"/>
<feature type="binding site" evidence="11">
    <location>
        <position position="87"/>
    </location>
    <ligand>
        <name>Ca(2+)</name>
        <dbReference type="ChEBI" id="CHEBI:29108"/>
    </ligand>
</feature>
<keyword evidence="7 11" id="KW-0106">Calcium</keyword>
<accession>A0A8H7SCK6</accession>
<dbReference type="EC" id="3.2.1.113" evidence="4"/>
<dbReference type="SUPFAM" id="SSF48225">
    <property type="entry name" value="Seven-hairpin glycosidases"/>
    <property type="match status" value="1"/>
</dbReference>
<dbReference type="GO" id="GO:0036503">
    <property type="term" value="P:ERAD pathway"/>
    <property type="evidence" value="ECO:0007669"/>
    <property type="project" value="UniProtKB-ARBA"/>
</dbReference>
<sequence>MDKALHSDKNYKLQPEALESIYILYRITGDRNYQEYGWEIFQSLENYCKTDVAYSSIYNVDDANISKMYSMESPPELISLDKFVLNTEAHPFFRRSWE</sequence>
<dbReference type="InterPro" id="IPR012341">
    <property type="entry name" value="6hp_glycosidase-like_sf"/>
</dbReference>
<evidence type="ECO:0000256" key="4">
    <source>
        <dbReference type="ARBA" id="ARBA00012238"/>
    </source>
</evidence>
<evidence type="ECO:0000256" key="5">
    <source>
        <dbReference type="ARBA" id="ARBA00022723"/>
    </source>
</evidence>
<comment type="similarity">
    <text evidence="3">Belongs to the glycosyl hydrolase 47 family.</text>
</comment>
<dbReference type="EMBL" id="JAEPRB010000026">
    <property type="protein sequence ID" value="KAG2225553.1"/>
    <property type="molecule type" value="Genomic_DNA"/>
</dbReference>
<protein>
    <recommendedName>
        <fullName evidence="4">mannosyl-oligosaccharide 1,2-alpha-mannosidase</fullName>
        <ecNumber evidence="4">3.2.1.113</ecNumber>
    </recommendedName>
</protein>
<evidence type="ECO:0000256" key="11">
    <source>
        <dbReference type="PIRSR" id="PIRSR601382-2"/>
    </source>
</evidence>
<dbReference type="PANTHER" id="PTHR11742:SF55">
    <property type="entry name" value="ENDOPLASMIC RETICULUM MANNOSYL-OLIGOSACCHARIDE 1,2-ALPHA-MANNOSIDASE"/>
    <property type="match status" value="1"/>
</dbReference>